<comment type="caution">
    <text evidence="2">The sequence shown here is derived from an EMBL/GenBank/DDBJ whole genome shotgun (WGS) entry which is preliminary data.</text>
</comment>
<evidence type="ECO:0000313" key="2">
    <source>
        <dbReference type="EMBL" id="OQR99358.1"/>
    </source>
</evidence>
<name>A0A1V9ZMZ5_ACHHY</name>
<dbReference type="Proteomes" id="UP000243579">
    <property type="component" value="Unassembled WGS sequence"/>
</dbReference>
<evidence type="ECO:0008006" key="4">
    <source>
        <dbReference type="Google" id="ProtNLM"/>
    </source>
</evidence>
<accession>A0A1V9ZMZ5</accession>
<gene>
    <name evidence="2" type="ORF">ACHHYP_06918</name>
</gene>
<evidence type="ECO:0000256" key="1">
    <source>
        <dbReference type="SAM" id="Phobius"/>
    </source>
</evidence>
<dbReference type="EMBL" id="JNBR01000070">
    <property type="protein sequence ID" value="OQR99358.1"/>
    <property type="molecule type" value="Genomic_DNA"/>
</dbReference>
<keyword evidence="1" id="KW-0812">Transmembrane</keyword>
<dbReference type="AlphaFoldDB" id="A0A1V9ZMZ5"/>
<feature type="transmembrane region" description="Helical" evidence="1">
    <location>
        <begin position="12"/>
        <end position="31"/>
    </location>
</feature>
<keyword evidence="3" id="KW-1185">Reference proteome</keyword>
<dbReference type="OrthoDB" id="64880at2759"/>
<keyword evidence="1" id="KW-1133">Transmembrane helix</keyword>
<organism evidence="2 3">
    <name type="scientific">Achlya hypogyna</name>
    <name type="common">Oomycete</name>
    <name type="synonym">Protoachlya hypogyna</name>
    <dbReference type="NCBI Taxonomy" id="1202772"/>
    <lineage>
        <taxon>Eukaryota</taxon>
        <taxon>Sar</taxon>
        <taxon>Stramenopiles</taxon>
        <taxon>Oomycota</taxon>
        <taxon>Saprolegniomycetes</taxon>
        <taxon>Saprolegniales</taxon>
        <taxon>Achlyaceae</taxon>
        <taxon>Achlya</taxon>
    </lineage>
</organism>
<proteinExistence type="predicted"/>
<feature type="transmembrane region" description="Helical" evidence="1">
    <location>
        <begin position="43"/>
        <end position="66"/>
    </location>
</feature>
<keyword evidence="1" id="KW-0472">Membrane</keyword>
<protein>
    <recommendedName>
        <fullName evidence="4">Transmembrane protein</fullName>
    </recommendedName>
</protein>
<sequence length="265" mass="29143">MAPNPNESSMSIPAPLVVVAVAPLQAVEAVAPKRRRHHHQHGSLRILFYLLAVIVVSSALILFSALQRMTLDSTLFSLVNAMINAEFVPSEGLVDVSIPLHLGTVPIERVVLGTLYTQLLGNRGTVLMELLKGAHVVVENDAGVFYGLLKNISTTTYPRISSHVSVATQYAVPQGPLLDTLLTGTTLSNDSWFQFEGANWDPVERPVDSMLHVLNYVEYKIRGVQIGPLGTSEHTDRSPLRIRFEDTYHYHRLHTPGAAPVPHHV</sequence>
<evidence type="ECO:0000313" key="3">
    <source>
        <dbReference type="Proteomes" id="UP000243579"/>
    </source>
</evidence>
<reference evidence="2 3" key="1">
    <citation type="journal article" date="2014" name="Genome Biol. Evol.">
        <title>The secreted proteins of Achlya hypogyna and Thraustotheca clavata identify the ancestral oomycete secretome and reveal gene acquisitions by horizontal gene transfer.</title>
        <authorList>
            <person name="Misner I."/>
            <person name="Blouin N."/>
            <person name="Leonard G."/>
            <person name="Richards T.A."/>
            <person name="Lane C.E."/>
        </authorList>
    </citation>
    <scope>NUCLEOTIDE SEQUENCE [LARGE SCALE GENOMIC DNA]</scope>
    <source>
        <strain evidence="2 3">ATCC 48635</strain>
    </source>
</reference>